<dbReference type="EMBL" id="JAQKAB010000001">
    <property type="protein sequence ID" value="MDA7025300.1"/>
    <property type="molecule type" value="Genomic_DNA"/>
</dbReference>
<keyword evidence="2" id="KW-1185">Reference proteome</keyword>
<dbReference type="RefSeq" id="WP_271339163.1">
    <property type="nucleotide sequence ID" value="NZ_JAQKAB010000001.1"/>
</dbReference>
<evidence type="ECO:0000313" key="1">
    <source>
        <dbReference type="EMBL" id="MDA7025300.1"/>
    </source>
</evidence>
<organism evidence="1 2">
    <name type="scientific">Bacillus changyiensis</name>
    <dbReference type="NCBI Taxonomy" id="3004103"/>
    <lineage>
        <taxon>Bacteria</taxon>
        <taxon>Bacillati</taxon>
        <taxon>Bacillota</taxon>
        <taxon>Bacilli</taxon>
        <taxon>Bacillales</taxon>
        <taxon>Bacillaceae</taxon>
        <taxon>Bacillus</taxon>
    </lineage>
</organism>
<dbReference type="Proteomes" id="UP001211894">
    <property type="component" value="Unassembled WGS sequence"/>
</dbReference>
<reference evidence="1 2" key="1">
    <citation type="submission" date="2023-01" db="EMBL/GenBank/DDBJ databases">
        <title>Bacillus changyiensis sp. nov., isolated from a coastal deposit.</title>
        <authorList>
            <person name="Xiao G."/>
            <person name="Lai Q."/>
            <person name="Hu Z."/>
            <person name="Shao Z."/>
        </authorList>
    </citation>
    <scope>NUCLEOTIDE SEQUENCE [LARGE SCALE GENOMIC DNA]</scope>
    <source>
        <strain evidence="1 2">CLL-7-23</strain>
    </source>
</reference>
<accession>A0ABT4WZE3</accession>
<sequence>METGETKPTANKKQGFSFDHVKFSYDGSKTILDIEKLETPLIGRCIC</sequence>
<evidence type="ECO:0000313" key="2">
    <source>
        <dbReference type="Proteomes" id="UP001211894"/>
    </source>
</evidence>
<comment type="caution">
    <text evidence="1">The sequence shown here is derived from an EMBL/GenBank/DDBJ whole genome shotgun (WGS) entry which is preliminary data.</text>
</comment>
<proteinExistence type="predicted"/>
<protein>
    <submittedName>
        <fullName evidence="1">Uncharacterized protein</fullName>
    </submittedName>
</protein>
<gene>
    <name evidence="1" type="ORF">PJ311_01595</name>
</gene>
<name>A0ABT4WZE3_9BACI</name>